<accession>A0A1H0R2R8</accession>
<evidence type="ECO:0000313" key="3">
    <source>
        <dbReference type="EMBL" id="SDP23695.1"/>
    </source>
</evidence>
<dbReference type="EMBL" id="FNJU01000002">
    <property type="protein sequence ID" value="SDP23695.1"/>
    <property type="molecule type" value="Genomic_DNA"/>
</dbReference>
<dbReference type="Proteomes" id="UP000199159">
    <property type="component" value="Unassembled WGS sequence"/>
</dbReference>
<evidence type="ECO:0000313" key="4">
    <source>
        <dbReference type="Proteomes" id="UP000199159"/>
    </source>
</evidence>
<dbReference type="InterPro" id="IPR050259">
    <property type="entry name" value="SDR"/>
</dbReference>
<dbReference type="STRING" id="930152.SAMN05216565_10213"/>
<dbReference type="InterPro" id="IPR002347">
    <property type="entry name" value="SDR_fam"/>
</dbReference>
<reference evidence="4" key="1">
    <citation type="submission" date="2016-10" db="EMBL/GenBank/DDBJ databases">
        <authorList>
            <person name="Varghese N."/>
            <person name="Submissions S."/>
        </authorList>
    </citation>
    <scope>NUCLEOTIDE SEQUENCE [LARGE SCALE GENOMIC DNA]</scope>
    <source>
        <strain evidence="4">IBRC-M10078</strain>
    </source>
</reference>
<evidence type="ECO:0000256" key="2">
    <source>
        <dbReference type="ARBA" id="ARBA00023002"/>
    </source>
</evidence>
<comment type="similarity">
    <text evidence="1">Belongs to the short-chain dehydrogenases/reductases (SDR) family.</text>
</comment>
<name>A0A1H0R2R8_9BACI</name>
<keyword evidence="2" id="KW-0560">Oxidoreductase</keyword>
<dbReference type="SUPFAM" id="SSF51735">
    <property type="entry name" value="NAD(P)-binding Rossmann-fold domains"/>
    <property type="match status" value="1"/>
</dbReference>
<protein>
    <submittedName>
        <fullName evidence="3">3-oxoacyl-[acyl-carrier protein] reductase</fullName>
    </submittedName>
</protein>
<evidence type="ECO:0000256" key="1">
    <source>
        <dbReference type="ARBA" id="ARBA00006484"/>
    </source>
</evidence>
<gene>
    <name evidence="3" type="ORF">SAMN05216565_10213</name>
</gene>
<dbReference type="FunFam" id="3.40.50.720:FF:000173">
    <property type="entry name" value="3-oxoacyl-[acyl-carrier protein] reductase"/>
    <property type="match status" value="1"/>
</dbReference>
<keyword evidence="4" id="KW-1185">Reference proteome</keyword>
<dbReference type="PANTHER" id="PTHR42879:SF2">
    <property type="entry name" value="3-OXOACYL-[ACYL-CARRIER-PROTEIN] REDUCTASE FABG"/>
    <property type="match status" value="1"/>
</dbReference>
<dbReference type="Pfam" id="PF13561">
    <property type="entry name" value="adh_short_C2"/>
    <property type="match status" value="1"/>
</dbReference>
<dbReference type="RefSeq" id="WP_090851265.1">
    <property type="nucleotide sequence ID" value="NZ_FNJU01000002.1"/>
</dbReference>
<dbReference type="Gene3D" id="3.40.50.720">
    <property type="entry name" value="NAD(P)-binding Rossmann-like Domain"/>
    <property type="match status" value="1"/>
</dbReference>
<proteinExistence type="inferred from homology"/>
<dbReference type="CDD" id="cd05233">
    <property type="entry name" value="SDR_c"/>
    <property type="match status" value="1"/>
</dbReference>
<sequence>MEKYALITGASGGIGISIARTLYNQGYSLYLHYHTNVDDLKVFEASCQTENQSIHIVQADLSKIQGVSQLLEQISHPITTIVNNAGNSFFGLVNDMSNDDVNRMITLHSTSPFILIKSLLPNMIANKNGNIIMITSIWGITGASCEVLYSMVKGSQNTFVKALAKEVSLSGIRVNAIAPGAIDTSMLNMFSSEEKNALKEEIPMGRLGRPEEIAESVGFLVSDKASYITGQVISVNGGWYC</sequence>
<dbReference type="PANTHER" id="PTHR42879">
    <property type="entry name" value="3-OXOACYL-(ACYL-CARRIER-PROTEIN) REDUCTASE"/>
    <property type="match status" value="1"/>
</dbReference>
<dbReference type="OrthoDB" id="9803333at2"/>
<dbReference type="AlphaFoldDB" id="A0A1H0R2R8"/>
<dbReference type="NCBIfam" id="NF047420">
    <property type="entry name" value="EF_P_mod_YmfI"/>
    <property type="match status" value="1"/>
</dbReference>
<organism evidence="3 4">
    <name type="scientific">Litchfieldia salsa</name>
    <dbReference type="NCBI Taxonomy" id="930152"/>
    <lineage>
        <taxon>Bacteria</taxon>
        <taxon>Bacillati</taxon>
        <taxon>Bacillota</taxon>
        <taxon>Bacilli</taxon>
        <taxon>Bacillales</taxon>
        <taxon>Bacillaceae</taxon>
        <taxon>Litchfieldia</taxon>
    </lineage>
</organism>
<dbReference type="PRINTS" id="PR00081">
    <property type="entry name" value="GDHRDH"/>
</dbReference>
<dbReference type="InterPro" id="IPR036291">
    <property type="entry name" value="NAD(P)-bd_dom_sf"/>
</dbReference>
<dbReference type="GO" id="GO:0016491">
    <property type="term" value="F:oxidoreductase activity"/>
    <property type="evidence" value="ECO:0007669"/>
    <property type="project" value="UniProtKB-KW"/>
</dbReference>